<dbReference type="GO" id="GO:0006281">
    <property type="term" value="P:DNA repair"/>
    <property type="evidence" value="ECO:0007669"/>
    <property type="project" value="UniProtKB-ARBA"/>
</dbReference>
<keyword evidence="3" id="KW-1185">Reference proteome</keyword>
<dbReference type="PANTHER" id="PTHR47526">
    <property type="entry name" value="ATP-DEPENDENT DNA HELICASE"/>
    <property type="match status" value="1"/>
</dbReference>
<comment type="caution">
    <text evidence="2">The sequence shown here is derived from an EMBL/GenBank/DDBJ whole genome shotgun (WGS) entry which is preliminary data.</text>
</comment>
<reference evidence="3" key="1">
    <citation type="journal article" date="2017" name="bioRxiv">
        <title>Comparative analysis of the genomes of Stylophora pistillata and Acropora digitifera provides evidence for extensive differences between species of corals.</title>
        <authorList>
            <person name="Voolstra C.R."/>
            <person name="Li Y."/>
            <person name="Liew Y.J."/>
            <person name="Baumgarten S."/>
            <person name="Zoccola D."/>
            <person name="Flot J.-F."/>
            <person name="Tambutte S."/>
            <person name="Allemand D."/>
            <person name="Aranda M."/>
        </authorList>
    </citation>
    <scope>NUCLEOTIDE SEQUENCE [LARGE SCALE GENOMIC DNA]</scope>
</reference>
<gene>
    <name evidence="2" type="ORF">AWC38_SpisGene16536</name>
</gene>
<sequence>MYRRVAPDDINYFVSNLQRLSQSKNGVLSMWETQLQITYKDYDLSCEQSRSLSQQVTTLLENIKPDTLQELQGTQQQSLSEEWFRERWLRVTASKCHPAFKVGRLVMESLPNAAIEAFKSQIEIKALKFLKEYSVANVVSPTSPVPKQVLKRQCFEIKDGKCVLKRSHGYYYQCQELLLVTERKYCDFILYAERGPDSVERISRDEPLITKMLDYIQALWMRVIAPEIFEMRVSRGLLPFILPASAETSFPESTASTVDPCEPLEPSTVGPTDNPCEAKAPTSPPVSAVDFSEPEEPASSPSPHLSASTVEPVNLFTANASAVKSLYAHDEIEAAEALLHSFFSSCGKESPEQELTVFTWGGMTNTGINLNNTCPLDNWLMIFQALVNSGKVNLANLTESGRIISIEAY</sequence>
<evidence type="ECO:0000313" key="3">
    <source>
        <dbReference type="Proteomes" id="UP000225706"/>
    </source>
</evidence>
<evidence type="ECO:0000256" key="1">
    <source>
        <dbReference type="SAM" id="MobiDB-lite"/>
    </source>
</evidence>
<name>A0A2B4RNA1_STYPI</name>
<organism evidence="2 3">
    <name type="scientific">Stylophora pistillata</name>
    <name type="common">Smooth cauliflower coral</name>
    <dbReference type="NCBI Taxonomy" id="50429"/>
    <lineage>
        <taxon>Eukaryota</taxon>
        <taxon>Metazoa</taxon>
        <taxon>Cnidaria</taxon>
        <taxon>Anthozoa</taxon>
        <taxon>Hexacorallia</taxon>
        <taxon>Scleractinia</taxon>
        <taxon>Astrocoeniina</taxon>
        <taxon>Pocilloporidae</taxon>
        <taxon>Stylophora</taxon>
    </lineage>
</organism>
<feature type="compositionally biased region" description="Low complexity" evidence="1">
    <location>
        <begin position="297"/>
        <end position="306"/>
    </location>
</feature>
<protein>
    <submittedName>
        <fullName evidence="2">Uncharacterized protein</fullName>
    </submittedName>
</protein>
<evidence type="ECO:0000313" key="2">
    <source>
        <dbReference type="EMBL" id="PFX19091.1"/>
    </source>
</evidence>
<dbReference type="PANTHER" id="PTHR47526:SF3">
    <property type="entry name" value="PHD-TYPE DOMAIN-CONTAINING PROTEIN"/>
    <property type="match status" value="1"/>
</dbReference>
<dbReference type="InterPro" id="IPR011604">
    <property type="entry name" value="PDDEXK-like_dom_sf"/>
</dbReference>
<dbReference type="InterPro" id="IPR011335">
    <property type="entry name" value="Restrct_endonuc-II-like"/>
</dbReference>
<proteinExistence type="predicted"/>
<dbReference type="SUPFAM" id="SSF52980">
    <property type="entry name" value="Restriction endonuclease-like"/>
    <property type="match status" value="1"/>
</dbReference>
<accession>A0A2B4RNA1</accession>
<dbReference type="Proteomes" id="UP000225706">
    <property type="component" value="Unassembled WGS sequence"/>
</dbReference>
<dbReference type="Gene3D" id="3.90.320.10">
    <property type="match status" value="1"/>
</dbReference>
<dbReference type="EMBL" id="LSMT01000378">
    <property type="protein sequence ID" value="PFX19091.1"/>
    <property type="molecule type" value="Genomic_DNA"/>
</dbReference>
<feature type="region of interest" description="Disordered" evidence="1">
    <location>
        <begin position="252"/>
        <end position="306"/>
    </location>
</feature>
<dbReference type="AlphaFoldDB" id="A0A2B4RNA1"/>